<dbReference type="SUPFAM" id="SSF51735">
    <property type="entry name" value="NAD(P)-binding Rossmann-fold domains"/>
    <property type="match status" value="1"/>
</dbReference>
<evidence type="ECO:0000256" key="2">
    <source>
        <dbReference type="SAM" id="MobiDB-lite"/>
    </source>
</evidence>
<dbReference type="PROSITE" id="PS00065">
    <property type="entry name" value="D_2_HYDROXYACID_DH_1"/>
    <property type="match status" value="1"/>
</dbReference>
<dbReference type="EMBL" id="MLFU01000031">
    <property type="protein sequence ID" value="KAK1495218.1"/>
    <property type="molecule type" value="Genomic_DNA"/>
</dbReference>
<evidence type="ECO:0000313" key="6">
    <source>
        <dbReference type="Proteomes" id="UP001227543"/>
    </source>
</evidence>
<dbReference type="CDD" id="cd12168">
    <property type="entry name" value="Mand_dh_like"/>
    <property type="match status" value="1"/>
</dbReference>
<evidence type="ECO:0000313" key="5">
    <source>
        <dbReference type="EMBL" id="KAK1495218.1"/>
    </source>
</evidence>
<feature type="domain" description="D-isomer specific 2-hydroxyacid dehydrogenase NAD-binding" evidence="4">
    <location>
        <begin position="122"/>
        <end position="294"/>
    </location>
</feature>
<evidence type="ECO:0008006" key="7">
    <source>
        <dbReference type="Google" id="ProtNLM"/>
    </source>
</evidence>
<comment type="caution">
    <text evidence="5">The sequence shown here is derived from an EMBL/GenBank/DDBJ whole genome shotgun (WGS) entry which is preliminary data.</text>
</comment>
<feature type="domain" description="D-isomer specific 2-hydroxyacid dehydrogenase catalytic" evidence="3">
    <location>
        <begin position="25"/>
        <end position="325"/>
    </location>
</feature>
<keyword evidence="1" id="KW-0560">Oxidoreductase</keyword>
<dbReference type="InterPro" id="IPR006139">
    <property type="entry name" value="D-isomer_2_OHA_DH_cat_dom"/>
</dbReference>
<sequence length="546" mass="59137">MSQSKPRILFFSAVRHALQEYEALKLVANPEVVTSTSRDQFFSDLRSKYQNIEAIFRTSSSGVVAGKFDEEFVNQLPTSLKYICHTGAGYDQIDVDACTRRNIIVTYAPDPVTSATADLTIFLLLGAIRQLNPSFTSLRSGNFKKGLDFGHDPQGKTLGILGMGRIGRAVKRRAEPFGLKTIYHNRKPLSNDLAAGCQYVSFDELLSTSDIISVHVPLSASTTHLIEAAEIAKMKPGVVLINTARGAVIDEAAMAAALDEGHIAAVGLDVYEKEPLVDERLVKNERALLVPHLGTHTVETLGQMESLAIENARRGVLKERLLTVVPEQAEAYEQSAGPPKHYIVTMEKRLMETEQVLCALLAQVSGDQLERAFRDIPKAGLRSTGGASSAHGGASIEVVKGEKFGPAYWASHPIDSVEAVQRWWAERTSKEPSETSNQNSHASEVAATNDTPTDDTPGGDESYGDDDIEESEGTTRAESMGEDGETLVIDPDMSSALGIRDTGGGAVGLLSAGMTGSRANLDTRTSEKKRQTRPPALESYESAFLW</sequence>
<organism evidence="5 6">
    <name type="scientific">Colletotrichum tamarilloi</name>
    <dbReference type="NCBI Taxonomy" id="1209934"/>
    <lineage>
        <taxon>Eukaryota</taxon>
        <taxon>Fungi</taxon>
        <taxon>Dikarya</taxon>
        <taxon>Ascomycota</taxon>
        <taxon>Pezizomycotina</taxon>
        <taxon>Sordariomycetes</taxon>
        <taxon>Hypocreomycetidae</taxon>
        <taxon>Glomerellales</taxon>
        <taxon>Glomerellaceae</taxon>
        <taxon>Colletotrichum</taxon>
        <taxon>Colletotrichum acutatum species complex</taxon>
    </lineage>
</organism>
<dbReference type="Pfam" id="PF00389">
    <property type="entry name" value="2-Hacid_dh"/>
    <property type="match status" value="1"/>
</dbReference>
<dbReference type="InterPro" id="IPR036291">
    <property type="entry name" value="NAD(P)-bd_dom_sf"/>
</dbReference>
<dbReference type="Pfam" id="PF02826">
    <property type="entry name" value="2-Hacid_dh_C"/>
    <property type="match status" value="1"/>
</dbReference>
<dbReference type="PANTHER" id="PTHR10996">
    <property type="entry name" value="2-HYDROXYACID DEHYDROGENASE-RELATED"/>
    <property type="match status" value="1"/>
</dbReference>
<reference evidence="5 6" key="1">
    <citation type="submission" date="2016-10" db="EMBL/GenBank/DDBJ databases">
        <title>The genome sequence of Colletotrichum fioriniae PJ7.</title>
        <authorList>
            <person name="Baroncelli R."/>
        </authorList>
    </citation>
    <scope>NUCLEOTIDE SEQUENCE [LARGE SCALE GENOMIC DNA]</scope>
    <source>
        <strain evidence="5 6">Tom-12</strain>
    </source>
</reference>
<dbReference type="PANTHER" id="PTHR10996:SF269">
    <property type="entry name" value="HYPOTHETICAL D-ISOMER SPECIFIC 2-HYDROXYACID DEHYDROGENASE (EUROFUNG)"/>
    <property type="match status" value="1"/>
</dbReference>
<dbReference type="Gene3D" id="3.40.50.720">
    <property type="entry name" value="NAD(P)-binding Rossmann-like Domain"/>
    <property type="match status" value="2"/>
</dbReference>
<dbReference type="InterPro" id="IPR029753">
    <property type="entry name" value="D-isomer_DH_CS"/>
</dbReference>
<dbReference type="PROSITE" id="PS00671">
    <property type="entry name" value="D_2_HYDROXYACID_DH_3"/>
    <property type="match status" value="1"/>
</dbReference>
<dbReference type="GeneID" id="85408931"/>
<dbReference type="RefSeq" id="XP_060380640.1">
    <property type="nucleotide sequence ID" value="XM_060524693.1"/>
</dbReference>
<evidence type="ECO:0000259" key="3">
    <source>
        <dbReference type="Pfam" id="PF00389"/>
    </source>
</evidence>
<feature type="region of interest" description="Disordered" evidence="2">
    <location>
        <begin position="426"/>
        <end position="546"/>
    </location>
</feature>
<gene>
    <name evidence="5" type="ORF">CTAM01_08673</name>
</gene>
<protein>
    <recommendedName>
        <fullName evidence="7">D-isomer specific 2-hydroxyacid dehydrogenase</fullName>
    </recommendedName>
</protein>
<dbReference type="SUPFAM" id="SSF52283">
    <property type="entry name" value="Formate/glycerate dehydrogenase catalytic domain-like"/>
    <property type="match status" value="1"/>
</dbReference>
<evidence type="ECO:0000256" key="1">
    <source>
        <dbReference type="ARBA" id="ARBA00023002"/>
    </source>
</evidence>
<name>A0ABQ9R5E8_9PEZI</name>
<evidence type="ECO:0000259" key="4">
    <source>
        <dbReference type="Pfam" id="PF02826"/>
    </source>
</evidence>
<dbReference type="InterPro" id="IPR050223">
    <property type="entry name" value="D-isomer_2-hydroxyacid_DH"/>
</dbReference>
<feature type="compositionally biased region" description="Low complexity" evidence="2">
    <location>
        <begin position="448"/>
        <end position="460"/>
    </location>
</feature>
<feature type="compositionally biased region" description="Acidic residues" evidence="2">
    <location>
        <begin position="462"/>
        <end position="472"/>
    </location>
</feature>
<accession>A0ABQ9R5E8</accession>
<dbReference type="Proteomes" id="UP001227543">
    <property type="component" value="Unassembled WGS sequence"/>
</dbReference>
<proteinExistence type="predicted"/>
<dbReference type="InterPro" id="IPR006140">
    <property type="entry name" value="D-isomer_DH_NAD-bd"/>
</dbReference>
<dbReference type="InterPro" id="IPR029752">
    <property type="entry name" value="D-isomer_DH_CS1"/>
</dbReference>
<keyword evidence="6" id="KW-1185">Reference proteome</keyword>